<feature type="domain" description="BHLH" evidence="12">
    <location>
        <begin position="57"/>
        <end position="110"/>
    </location>
</feature>
<comment type="subcellular location">
    <subcellularLocation>
        <location evidence="1">Nucleus</location>
    </subcellularLocation>
</comment>
<evidence type="ECO:0000313" key="14">
    <source>
        <dbReference type="RefSeq" id="XP_042566074.1"/>
    </source>
</evidence>
<dbReference type="CDD" id="cd00130">
    <property type="entry name" value="PAS"/>
    <property type="match status" value="2"/>
</dbReference>
<dbReference type="InterPro" id="IPR011598">
    <property type="entry name" value="bHLH_dom"/>
</dbReference>
<dbReference type="Pfam" id="PF14598">
    <property type="entry name" value="PAS_11"/>
    <property type="match status" value="1"/>
</dbReference>
<dbReference type="PROSITE" id="PS50888">
    <property type="entry name" value="BHLH"/>
    <property type="match status" value="1"/>
</dbReference>
<dbReference type="NCBIfam" id="TIGR00229">
    <property type="entry name" value="sensory_box"/>
    <property type="match status" value="1"/>
</dbReference>
<evidence type="ECO:0000259" key="12">
    <source>
        <dbReference type="PROSITE" id="PS50888"/>
    </source>
</evidence>
<feature type="domain" description="PAS" evidence="11">
    <location>
        <begin position="290"/>
        <end position="314"/>
    </location>
</feature>
<accession>A0A8M1KWV0</accession>
<dbReference type="SMART" id="SM00353">
    <property type="entry name" value="HLH"/>
    <property type="match status" value="1"/>
</dbReference>
<dbReference type="Pfam" id="PF23171">
    <property type="entry name" value="bHLH_HIF1A"/>
    <property type="match status" value="1"/>
</dbReference>
<dbReference type="RefSeq" id="XP_042566074.1">
    <property type="nucleotide sequence ID" value="XM_042710140.1"/>
</dbReference>
<keyword evidence="2" id="KW-0677">Repeat</keyword>
<dbReference type="OrthoDB" id="6021714at2759"/>
<reference evidence="14" key="1">
    <citation type="submission" date="2025-08" db="UniProtKB">
        <authorList>
            <consortium name="RefSeq"/>
        </authorList>
    </citation>
    <scope>IDENTIFICATION</scope>
</reference>
<protein>
    <submittedName>
        <fullName evidence="14">Endothelial PAS domain-containing protein 1-like</fullName>
    </submittedName>
</protein>
<dbReference type="FunFam" id="3.30.450.20:FF:000015">
    <property type="entry name" value="Hypoxia-inducible factor 1-alpha isoform 1"/>
    <property type="match status" value="1"/>
</dbReference>
<dbReference type="PANTHER" id="PTHR23043:SF8">
    <property type="entry name" value="ENDOTHELIAL PAS DOMAIN-CONTAINING PROTEIN 1"/>
    <property type="match status" value="1"/>
</dbReference>
<dbReference type="GO" id="GO:0005634">
    <property type="term" value="C:nucleus"/>
    <property type="evidence" value="ECO:0007669"/>
    <property type="project" value="UniProtKB-SubCell"/>
</dbReference>
<dbReference type="PANTHER" id="PTHR23043">
    <property type="entry name" value="HYPOXIA-INDUCIBLE FACTOR 1 ALPHA"/>
    <property type="match status" value="1"/>
</dbReference>
<evidence type="ECO:0000256" key="10">
    <source>
        <dbReference type="SAM" id="MobiDB-lite"/>
    </source>
</evidence>
<dbReference type="AlphaFoldDB" id="A0A8M1KWV0"/>
<evidence type="ECO:0000256" key="4">
    <source>
        <dbReference type="ARBA" id="ARBA00023015"/>
    </source>
</evidence>
<feature type="compositionally biased region" description="Low complexity" evidence="10">
    <location>
        <begin position="42"/>
        <end position="53"/>
    </location>
</feature>
<dbReference type="GO" id="GO:0000981">
    <property type="term" value="F:DNA-binding transcription factor activity, RNA polymerase II-specific"/>
    <property type="evidence" value="ECO:0007669"/>
    <property type="project" value="TreeGrafter"/>
</dbReference>
<evidence type="ECO:0000256" key="9">
    <source>
        <dbReference type="ARBA" id="ARBA00023278"/>
    </source>
</evidence>
<sequence length="454" mass="50963">MTAVESQSVFVKSRIYAFVTIQHPLSSTCLPLLKLSSKWSLVSSSSPSLPSRALLDRRKERSRDSARSRRCKETELFCQLAHQLPLPEGVSSHLDKASIMRLTLSYLRTRRLLNSGGPERHIEEGRQVHPLCLQSLEGFLLVVTSHGDMIYVTENISRFMGLSQTDLIGHSIYDFIHPCEHGEIRENLNIRGRGKRRQTERDFFIRMKCTVTNRGRTINLKSANWKVLHCTGHLKVSSPTFSFPAGCAAPLVCVMLLCEPIAVPPSPDTPLSSHIFISRHSMDMKFINCDERVSKLLGYQPEELSKRSVYELCHVLDVPVVARSHRILCAMGQVVSGPYRLLAKQGGYVWVDTQATVLSNSNSNSNQPQVIICLNDVMSNIEERWIPFSFEQTEAAQKEGRRMGSPLSSRLNQKPTAQPQTAETSLGFGQHDPLQLGSRWSLCPPPLLSSYPLT</sequence>
<keyword evidence="13" id="KW-1185">Reference proteome</keyword>
<dbReference type="Pfam" id="PF00989">
    <property type="entry name" value="PAS"/>
    <property type="match status" value="1"/>
</dbReference>
<keyword evidence="5" id="KW-0238">DNA-binding</keyword>
<organism evidence="13 14">
    <name type="scientific">Clupea harengus</name>
    <name type="common">Atlantic herring</name>
    <dbReference type="NCBI Taxonomy" id="7950"/>
    <lineage>
        <taxon>Eukaryota</taxon>
        <taxon>Metazoa</taxon>
        <taxon>Chordata</taxon>
        <taxon>Craniata</taxon>
        <taxon>Vertebrata</taxon>
        <taxon>Euteleostomi</taxon>
        <taxon>Actinopterygii</taxon>
        <taxon>Neopterygii</taxon>
        <taxon>Teleostei</taxon>
        <taxon>Clupei</taxon>
        <taxon>Clupeiformes</taxon>
        <taxon>Clupeoidei</taxon>
        <taxon>Clupeidae</taxon>
        <taxon>Clupea</taxon>
    </lineage>
</organism>
<dbReference type="SMART" id="SM00091">
    <property type="entry name" value="PAS"/>
    <property type="match status" value="2"/>
</dbReference>
<dbReference type="GO" id="GO:0071456">
    <property type="term" value="P:cellular response to hypoxia"/>
    <property type="evidence" value="ECO:0007669"/>
    <property type="project" value="TreeGrafter"/>
</dbReference>
<dbReference type="PROSITE" id="PS50112">
    <property type="entry name" value="PAS"/>
    <property type="match status" value="2"/>
</dbReference>
<evidence type="ECO:0000256" key="5">
    <source>
        <dbReference type="ARBA" id="ARBA00023125"/>
    </source>
</evidence>
<dbReference type="GeneID" id="105904118"/>
<keyword evidence="3" id="KW-0832">Ubl conjugation</keyword>
<dbReference type="KEGG" id="char:105904118"/>
<evidence type="ECO:0000256" key="8">
    <source>
        <dbReference type="ARBA" id="ARBA00023242"/>
    </source>
</evidence>
<feature type="region of interest" description="Disordered" evidence="10">
    <location>
        <begin position="397"/>
        <end position="429"/>
    </location>
</feature>
<evidence type="ECO:0000259" key="11">
    <source>
        <dbReference type="PROSITE" id="PS50112"/>
    </source>
</evidence>
<evidence type="ECO:0000313" key="13">
    <source>
        <dbReference type="Proteomes" id="UP000515152"/>
    </source>
</evidence>
<feature type="compositionally biased region" description="Basic and acidic residues" evidence="10">
    <location>
        <begin position="54"/>
        <end position="67"/>
    </location>
</feature>
<proteinExistence type="predicted"/>
<evidence type="ECO:0000256" key="1">
    <source>
        <dbReference type="ARBA" id="ARBA00004123"/>
    </source>
</evidence>
<name>A0A8M1KWV0_CLUHA</name>
<keyword evidence="7" id="KW-0804">Transcription</keyword>
<dbReference type="GO" id="GO:0000977">
    <property type="term" value="F:RNA polymerase II transcription regulatory region sequence-specific DNA binding"/>
    <property type="evidence" value="ECO:0007669"/>
    <property type="project" value="TreeGrafter"/>
</dbReference>
<dbReference type="InterPro" id="IPR013767">
    <property type="entry name" value="PAS_fold"/>
</dbReference>
<feature type="domain" description="PAS" evidence="11">
    <location>
        <begin position="133"/>
        <end position="189"/>
    </location>
</feature>
<keyword evidence="4" id="KW-0805">Transcription regulation</keyword>
<feature type="region of interest" description="Disordered" evidence="10">
    <location>
        <begin position="42"/>
        <end position="67"/>
    </location>
</feature>
<gene>
    <name evidence="14" type="primary">LOC105904118</name>
</gene>
<evidence type="ECO:0000256" key="3">
    <source>
        <dbReference type="ARBA" id="ARBA00022843"/>
    </source>
</evidence>
<evidence type="ECO:0000256" key="6">
    <source>
        <dbReference type="ARBA" id="ARBA00023159"/>
    </source>
</evidence>
<dbReference type="InterPro" id="IPR000014">
    <property type="entry name" value="PAS"/>
</dbReference>
<keyword evidence="6" id="KW-0010">Activator</keyword>
<keyword evidence="8" id="KW-0539">Nucleus</keyword>
<dbReference type="Proteomes" id="UP000515152">
    <property type="component" value="Chromosome 16"/>
</dbReference>
<evidence type="ECO:0000256" key="2">
    <source>
        <dbReference type="ARBA" id="ARBA00022737"/>
    </source>
</evidence>
<keyword evidence="9" id="KW-0379">Hydroxylation</keyword>
<evidence type="ECO:0000256" key="7">
    <source>
        <dbReference type="ARBA" id="ARBA00023163"/>
    </source>
</evidence>
<dbReference type="FunFam" id="3.30.450.20:FF:000005">
    <property type="entry name" value="Hypoxia-inducible factor 1 subunit alpha"/>
    <property type="match status" value="1"/>
</dbReference>
<feature type="compositionally biased region" description="Polar residues" evidence="10">
    <location>
        <begin position="406"/>
        <end position="424"/>
    </location>
</feature>
<dbReference type="GO" id="GO:0046983">
    <property type="term" value="F:protein dimerization activity"/>
    <property type="evidence" value="ECO:0007669"/>
    <property type="project" value="InterPro"/>
</dbReference>